<sequence>MKTIKGNAFSTKPISLSKAAKFLSNFVSSENGASQAINAYLHRASASFNELKKVHKDLNSSYSDKKHKRHTPEASHVSEAIGENPIRSVEISQERSKNKSRRHLFQSNTVEDEEKPTRSVVEFSQEPSDAVKCNESVSEKQKKKKNRESGDHTERKDEGKLTTKSKESLAWDVESGQEQGNGGGDIMGMEEGKKHKREKKKKEKDSTSNISHKEAENSNLEGKGTIGAGDQKGTEKKLPNGRDVENGGLVDTQELQSKKKKRYEAGSKNRINTEEEKSEKRTKKKNEEVEDRTEESNSRRKRRKREGDD</sequence>
<dbReference type="EMBL" id="CM039438">
    <property type="protein sequence ID" value="KAI4298287.1"/>
    <property type="molecule type" value="Genomic_DNA"/>
</dbReference>
<proteinExistence type="predicted"/>
<evidence type="ECO:0000313" key="1">
    <source>
        <dbReference type="EMBL" id="KAI4298287.1"/>
    </source>
</evidence>
<reference evidence="1 2" key="1">
    <citation type="journal article" date="2022" name="DNA Res.">
        <title>Chromosomal-level genome assembly of the orchid tree Bauhinia variegata (Leguminosae; Cercidoideae) supports the allotetraploid origin hypothesis of Bauhinia.</title>
        <authorList>
            <person name="Zhong Y."/>
            <person name="Chen Y."/>
            <person name="Zheng D."/>
            <person name="Pang J."/>
            <person name="Liu Y."/>
            <person name="Luo S."/>
            <person name="Meng S."/>
            <person name="Qian L."/>
            <person name="Wei D."/>
            <person name="Dai S."/>
            <person name="Zhou R."/>
        </authorList>
    </citation>
    <scope>NUCLEOTIDE SEQUENCE [LARGE SCALE GENOMIC DNA]</scope>
    <source>
        <strain evidence="1">BV-YZ2020</strain>
    </source>
</reference>
<accession>A0ACB9KM11</accession>
<name>A0ACB9KM11_BAUVA</name>
<organism evidence="1 2">
    <name type="scientific">Bauhinia variegata</name>
    <name type="common">Purple orchid tree</name>
    <name type="synonym">Phanera variegata</name>
    <dbReference type="NCBI Taxonomy" id="167791"/>
    <lineage>
        <taxon>Eukaryota</taxon>
        <taxon>Viridiplantae</taxon>
        <taxon>Streptophyta</taxon>
        <taxon>Embryophyta</taxon>
        <taxon>Tracheophyta</taxon>
        <taxon>Spermatophyta</taxon>
        <taxon>Magnoliopsida</taxon>
        <taxon>eudicotyledons</taxon>
        <taxon>Gunneridae</taxon>
        <taxon>Pentapetalae</taxon>
        <taxon>rosids</taxon>
        <taxon>fabids</taxon>
        <taxon>Fabales</taxon>
        <taxon>Fabaceae</taxon>
        <taxon>Cercidoideae</taxon>
        <taxon>Cercideae</taxon>
        <taxon>Bauhiniinae</taxon>
        <taxon>Bauhinia</taxon>
    </lineage>
</organism>
<gene>
    <name evidence="1" type="ORF">L6164_031864</name>
</gene>
<evidence type="ECO:0000313" key="2">
    <source>
        <dbReference type="Proteomes" id="UP000828941"/>
    </source>
</evidence>
<comment type="caution">
    <text evidence="1">The sequence shown here is derived from an EMBL/GenBank/DDBJ whole genome shotgun (WGS) entry which is preliminary data.</text>
</comment>
<protein>
    <submittedName>
        <fullName evidence="1">Uncharacterized protein</fullName>
    </submittedName>
</protein>
<keyword evidence="2" id="KW-1185">Reference proteome</keyword>
<dbReference type="Proteomes" id="UP000828941">
    <property type="component" value="Chromosome 13"/>
</dbReference>